<name>A0A2S8IAR7_RHOOP</name>
<dbReference type="AlphaFoldDB" id="A0A2S8IAR7"/>
<dbReference type="CDD" id="cd00130">
    <property type="entry name" value="PAS"/>
    <property type="match status" value="1"/>
</dbReference>
<dbReference type="Pfam" id="PF13426">
    <property type="entry name" value="PAS_9"/>
    <property type="match status" value="1"/>
</dbReference>
<dbReference type="EMBL" id="PUIO01000113">
    <property type="protein sequence ID" value="PQP11815.1"/>
    <property type="molecule type" value="Genomic_DNA"/>
</dbReference>
<dbReference type="SMART" id="SM00091">
    <property type="entry name" value="PAS"/>
    <property type="match status" value="1"/>
</dbReference>
<evidence type="ECO:0000313" key="4">
    <source>
        <dbReference type="Proteomes" id="UP000239290"/>
    </source>
</evidence>
<evidence type="ECO:0000313" key="3">
    <source>
        <dbReference type="EMBL" id="PQP11815.1"/>
    </source>
</evidence>
<organism evidence="3 4">
    <name type="scientific">Rhodococcus opacus</name>
    <name type="common">Nocardia opaca</name>
    <dbReference type="NCBI Taxonomy" id="37919"/>
    <lineage>
        <taxon>Bacteria</taxon>
        <taxon>Bacillati</taxon>
        <taxon>Actinomycetota</taxon>
        <taxon>Actinomycetes</taxon>
        <taxon>Mycobacteriales</taxon>
        <taxon>Nocardiaceae</taxon>
        <taxon>Rhodococcus</taxon>
    </lineage>
</organism>
<evidence type="ECO:0000256" key="1">
    <source>
        <dbReference type="SAM" id="MobiDB-lite"/>
    </source>
</evidence>
<feature type="region of interest" description="Disordered" evidence="1">
    <location>
        <begin position="1"/>
        <end position="23"/>
    </location>
</feature>
<feature type="compositionally biased region" description="Basic and acidic residues" evidence="1">
    <location>
        <begin position="7"/>
        <end position="22"/>
    </location>
</feature>
<dbReference type="PROSITE" id="PS50112">
    <property type="entry name" value="PAS"/>
    <property type="match status" value="1"/>
</dbReference>
<comment type="caution">
    <text evidence="3">The sequence shown here is derived from an EMBL/GenBank/DDBJ whole genome shotgun (WGS) entry which is preliminary data.</text>
</comment>
<dbReference type="Gene3D" id="3.30.450.20">
    <property type="entry name" value="PAS domain"/>
    <property type="match status" value="1"/>
</dbReference>
<dbReference type="InterPro" id="IPR035965">
    <property type="entry name" value="PAS-like_dom_sf"/>
</dbReference>
<accession>A0A2S8IAR7</accession>
<protein>
    <submittedName>
        <fullName evidence="3">Diguanylate cyclase</fullName>
    </submittedName>
</protein>
<dbReference type="RefSeq" id="WP_105423936.1">
    <property type="nucleotide sequence ID" value="NZ_PUIO01000113.1"/>
</dbReference>
<feature type="domain" description="PAS" evidence="2">
    <location>
        <begin position="37"/>
        <end position="72"/>
    </location>
</feature>
<sequence>MVVRKTTKVDDQRRDERRRPDPDTALGYLERLPALVLLERLPVPVLAVQHDGVVVYSNRAFERMLDYPPNEVGSHLIGDLMQTASPGPSAVAELESAGKLVALTHRDGSTVRAFVSESVLERHDDPVTLVCFHDVTELLWDGAPATDFG</sequence>
<dbReference type="InterPro" id="IPR000014">
    <property type="entry name" value="PAS"/>
</dbReference>
<proteinExistence type="predicted"/>
<evidence type="ECO:0000259" key="2">
    <source>
        <dbReference type="PROSITE" id="PS50112"/>
    </source>
</evidence>
<gene>
    <name evidence="3" type="ORF">C5613_43120</name>
</gene>
<dbReference type="Proteomes" id="UP000239290">
    <property type="component" value="Unassembled WGS sequence"/>
</dbReference>
<dbReference type="SUPFAM" id="SSF55785">
    <property type="entry name" value="PYP-like sensor domain (PAS domain)"/>
    <property type="match status" value="1"/>
</dbReference>
<reference evidence="4" key="1">
    <citation type="submission" date="2018-02" db="EMBL/GenBank/DDBJ databases">
        <title>Draft genome sequencing of Rhodococcus opacus KU647198.</title>
        <authorList>
            <person name="Zheng B.-X."/>
        </authorList>
    </citation>
    <scope>NUCLEOTIDE SEQUENCE [LARGE SCALE GENOMIC DNA]</scope>
    <source>
        <strain evidence="4">04-OD7</strain>
    </source>
</reference>